<comment type="subcellular location">
    <subcellularLocation>
        <location evidence="1">Endoplasmic reticulum membrane</location>
        <topology evidence="1">Multi-pass membrane protein</topology>
    </subcellularLocation>
    <subcellularLocation>
        <location evidence="2">Golgi apparatus membrane</location>
        <topology evidence="2">Multi-pass membrane protein</topology>
    </subcellularLocation>
</comment>
<proteinExistence type="inferred from homology"/>
<evidence type="ECO:0000256" key="17">
    <source>
        <dbReference type="SAM" id="Phobius"/>
    </source>
</evidence>
<dbReference type="SUPFAM" id="SSF82866">
    <property type="entry name" value="Multidrug efflux transporter AcrB transmembrane domain"/>
    <property type="match status" value="1"/>
</dbReference>
<dbReference type="GO" id="GO:0000139">
    <property type="term" value="C:Golgi membrane"/>
    <property type="evidence" value="ECO:0007669"/>
    <property type="project" value="UniProtKB-SubCell"/>
</dbReference>
<feature type="transmembrane region" description="Helical" evidence="17">
    <location>
        <begin position="408"/>
        <end position="433"/>
    </location>
</feature>
<keyword evidence="7" id="KW-0677">Repeat</keyword>
<keyword evidence="5" id="KW-0853">WD repeat</keyword>
<keyword evidence="8" id="KW-0256">Endoplasmic reticulum</keyword>
<feature type="transmembrane region" description="Helical" evidence="17">
    <location>
        <begin position="604"/>
        <end position="624"/>
    </location>
</feature>
<dbReference type="SUPFAM" id="SSF50978">
    <property type="entry name" value="WD40 repeat-like"/>
    <property type="match status" value="1"/>
</dbReference>
<evidence type="ECO:0000256" key="9">
    <source>
        <dbReference type="ARBA" id="ARBA00022989"/>
    </source>
</evidence>
<dbReference type="GO" id="GO:0045540">
    <property type="term" value="P:regulation of cholesterol biosynthetic process"/>
    <property type="evidence" value="ECO:0007669"/>
    <property type="project" value="TreeGrafter"/>
</dbReference>
<name>A0A6A5KM26_9PLEO</name>
<evidence type="ECO:0000256" key="16">
    <source>
        <dbReference type="SAM" id="MobiDB-lite"/>
    </source>
</evidence>
<dbReference type="Gene3D" id="2.130.10.10">
    <property type="entry name" value="YVTN repeat-like/Quinoprotein amine dehydrogenase"/>
    <property type="match status" value="1"/>
</dbReference>
<feature type="transmembrane region" description="Helical" evidence="17">
    <location>
        <begin position="303"/>
        <end position="327"/>
    </location>
</feature>
<dbReference type="PANTHER" id="PTHR46378">
    <property type="entry name" value="STEROL REGULATORY ELEMENT-BINDING PROTEIN CLEAVAGE-ACTIVATING PROTEIN"/>
    <property type="match status" value="1"/>
</dbReference>
<organism evidence="19 20">
    <name type="scientific">Decorospora gaudefroyi</name>
    <dbReference type="NCBI Taxonomy" id="184978"/>
    <lineage>
        <taxon>Eukaryota</taxon>
        <taxon>Fungi</taxon>
        <taxon>Dikarya</taxon>
        <taxon>Ascomycota</taxon>
        <taxon>Pezizomycotina</taxon>
        <taxon>Dothideomycetes</taxon>
        <taxon>Pleosporomycetidae</taxon>
        <taxon>Pleosporales</taxon>
        <taxon>Pleosporineae</taxon>
        <taxon>Pleosporaceae</taxon>
        <taxon>Decorospora</taxon>
    </lineage>
</organism>
<evidence type="ECO:0000256" key="10">
    <source>
        <dbReference type="ARBA" id="ARBA00023034"/>
    </source>
</evidence>
<keyword evidence="10" id="KW-0333">Golgi apparatus</keyword>
<evidence type="ECO:0000256" key="11">
    <source>
        <dbReference type="ARBA" id="ARBA00023098"/>
    </source>
</evidence>
<feature type="domain" description="SSD" evidence="18">
    <location>
        <begin position="275"/>
        <end position="433"/>
    </location>
</feature>
<feature type="transmembrane region" description="Helical" evidence="17">
    <location>
        <begin position="379"/>
        <end position="396"/>
    </location>
</feature>
<evidence type="ECO:0000256" key="2">
    <source>
        <dbReference type="ARBA" id="ARBA00004653"/>
    </source>
</evidence>
<evidence type="ECO:0000256" key="1">
    <source>
        <dbReference type="ARBA" id="ARBA00004477"/>
    </source>
</evidence>
<dbReference type="InterPro" id="IPR015943">
    <property type="entry name" value="WD40/YVTN_repeat-like_dom_sf"/>
</dbReference>
<feature type="transmembrane region" description="Helical" evidence="17">
    <location>
        <begin position="36"/>
        <end position="55"/>
    </location>
</feature>
<dbReference type="PROSITE" id="PS50156">
    <property type="entry name" value="SSD"/>
    <property type="match status" value="1"/>
</dbReference>
<feature type="transmembrane region" description="Helical" evidence="17">
    <location>
        <begin position="339"/>
        <end position="359"/>
    </location>
</feature>
<protein>
    <recommendedName>
        <fullName evidence="4">Sterol regulatory element-binding protein cleavage-activating protein</fullName>
    </recommendedName>
</protein>
<dbReference type="GO" id="GO:0005789">
    <property type="term" value="C:endoplasmic reticulum membrane"/>
    <property type="evidence" value="ECO:0007669"/>
    <property type="project" value="UniProtKB-SubCell"/>
</dbReference>
<evidence type="ECO:0000259" key="18">
    <source>
        <dbReference type="PROSITE" id="PS50156"/>
    </source>
</evidence>
<dbReference type="OrthoDB" id="1914839at2759"/>
<keyword evidence="12" id="KW-0446">Lipid-binding</keyword>
<evidence type="ECO:0000313" key="19">
    <source>
        <dbReference type="EMBL" id="KAF1837190.1"/>
    </source>
</evidence>
<evidence type="ECO:0000256" key="12">
    <source>
        <dbReference type="ARBA" id="ARBA00023121"/>
    </source>
</evidence>
<dbReference type="GO" id="GO:0032933">
    <property type="term" value="P:SREBP signaling pathway"/>
    <property type="evidence" value="ECO:0007669"/>
    <property type="project" value="InterPro"/>
</dbReference>
<keyword evidence="20" id="KW-1185">Reference proteome</keyword>
<sequence>MIWYLLYPLRGTTQPPQLSTSHPIRRAFQAHGTATAHHWLLSIVLTITVSVLFCYQAVFQTDSSAAAGLRNLPKHVWTSTTEVEGERPADVVVRQVWVHGDYMNAIALPVLREAMHVQEALIDGGFNATADGIHKEQHMLHRDGPGCVAAAAGEKWGWHSPLMYWNCSLSALETDQDLLGTINAHKGTHSALNITLRPSTVFAGKTFSSTKLRAADALVITLFDQTNSSLGDTWDSRSRLLTETLSPDWTIFPPDGQVEQNRLYEFRFRPMTLNDDLVLAASYLVTVAYVIWRMMQLRAVKSWFGLLVTICAKMTICVIASFTLCTYLGIDLARIPRPWFPGVVFCFGLGNIFRLINVILETPPEMPPHQRIGNALGEVGHLSLAIALQNLALLYLCSQLVSPWVADFCVFAAVTLVFDLVFHMTFFVAVLSVDVQRMELSDSLERIDLNQSIRKHRPGRQSWLGALREGTLPLSTRFAGTVAIFSIILAINWHFFDTTGEQLSINTLRERFASRRQKRSIVTTRSPPPINQARSPAEWFSLQDHNTARELFGFIKPGAHSFIARIYDPLLVVSKGAYGRDRPQPPSSLIDGLRRFAHGHAFPAALIVVSLVAGVTLLINYLLWTGLPAASDNDEDDEMLFSVKTLPTPQSLDVVQLTSCSKGHVASVSLDRSTAIWLHGRGGYLHTTLQTACTKPKLWPIYATAIDEGGSLLAICADTGQIGLWDIPASRFLIFPKIDIRGQAPTLFTFITLKTRLDMEKLWLIIVSPDGYLTKLEARTGIHQTRRISSSPIVCTTIYSSTRDDTSLVFVAKSGEVHILPLTEEGSPTSEVVAGLDPGPPPGSNPAKIRCIQAVPTLGLIFALRDEEAEIFDFTSRALVHAFQIGHIEPHTFRILHAPRRICQCGGPAVNSLSVAYTEEGTNHMIMQTFTLDENASSQICLGKPPDRVKHRCRGLDHAEEAVHCVEPVGVWETIDALGVAGIRRCIQSPTPSSSAASDTDDSHIPVDPLALASALKQRSQKPTGSSTLSEPLGTAFTRSHQRYASAEDTDTWEAWTLSSTGEFRATSLVSDGQDDPAEGSYEDDLFVAAAGPIISAGKRSIAVGFGNTVKIITLGKESFDGLAKMQNSNMDIGLGSYKWRTRKGNGRKAQ</sequence>
<evidence type="ECO:0000256" key="3">
    <source>
        <dbReference type="ARBA" id="ARBA00007410"/>
    </source>
</evidence>
<dbReference type="InterPro" id="IPR036322">
    <property type="entry name" value="WD40_repeat_dom_sf"/>
</dbReference>
<dbReference type="Proteomes" id="UP000800040">
    <property type="component" value="Unassembled WGS sequence"/>
</dbReference>
<evidence type="ECO:0000256" key="14">
    <source>
        <dbReference type="ARBA" id="ARBA00023180"/>
    </source>
</evidence>
<evidence type="ECO:0000256" key="13">
    <source>
        <dbReference type="ARBA" id="ARBA00023136"/>
    </source>
</evidence>
<dbReference type="InterPro" id="IPR030225">
    <property type="entry name" value="SCAP"/>
</dbReference>
<evidence type="ECO:0000256" key="7">
    <source>
        <dbReference type="ARBA" id="ARBA00022737"/>
    </source>
</evidence>
<keyword evidence="6 17" id="KW-0812">Transmembrane</keyword>
<keyword evidence="9 17" id="KW-1133">Transmembrane helix</keyword>
<keyword evidence="15" id="KW-0753">Steroid metabolism</keyword>
<gene>
    <name evidence="19" type="ORF">BDW02DRAFT_172120</name>
</gene>
<keyword evidence="14" id="KW-0325">Glycoprotein</keyword>
<feature type="transmembrane region" description="Helical" evidence="17">
    <location>
        <begin position="277"/>
        <end position="297"/>
    </location>
</feature>
<comment type="similarity">
    <text evidence="3">Belongs to the WD repeat SCAP family.</text>
</comment>
<reference evidence="19" key="1">
    <citation type="submission" date="2020-01" db="EMBL/GenBank/DDBJ databases">
        <authorList>
            <consortium name="DOE Joint Genome Institute"/>
            <person name="Haridas S."/>
            <person name="Albert R."/>
            <person name="Binder M."/>
            <person name="Bloem J."/>
            <person name="Labutti K."/>
            <person name="Salamov A."/>
            <person name="Andreopoulos B."/>
            <person name="Baker S.E."/>
            <person name="Barry K."/>
            <person name="Bills G."/>
            <person name="Bluhm B.H."/>
            <person name="Cannon C."/>
            <person name="Castanera R."/>
            <person name="Culley D.E."/>
            <person name="Daum C."/>
            <person name="Ezra D."/>
            <person name="Gonzalez J.B."/>
            <person name="Henrissat B."/>
            <person name="Kuo A."/>
            <person name="Liang C."/>
            <person name="Lipzen A."/>
            <person name="Lutzoni F."/>
            <person name="Magnuson J."/>
            <person name="Mondo S."/>
            <person name="Nolan M."/>
            <person name="Ohm R."/>
            <person name="Pangilinan J."/>
            <person name="Park H.-J."/>
            <person name="Ramirez L."/>
            <person name="Alfaro M."/>
            <person name="Sun H."/>
            <person name="Tritt A."/>
            <person name="Yoshinaga Y."/>
            <person name="Zwiers L.-H."/>
            <person name="Turgeon B.G."/>
            <person name="Goodwin S.B."/>
            <person name="Spatafora J.W."/>
            <person name="Crous P.W."/>
            <person name="Grigoriev I.V."/>
        </authorList>
    </citation>
    <scope>NUCLEOTIDE SEQUENCE</scope>
    <source>
        <strain evidence="19">P77</strain>
    </source>
</reference>
<keyword evidence="11" id="KW-0443">Lipid metabolism</keyword>
<dbReference type="EMBL" id="ML975264">
    <property type="protein sequence ID" value="KAF1837190.1"/>
    <property type="molecule type" value="Genomic_DNA"/>
</dbReference>
<evidence type="ECO:0000256" key="4">
    <source>
        <dbReference type="ARBA" id="ARBA00019541"/>
    </source>
</evidence>
<dbReference type="GO" id="GO:0008202">
    <property type="term" value="P:steroid metabolic process"/>
    <property type="evidence" value="ECO:0007669"/>
    <property type="project" value="UniProtKB-KW"/>
</dbReference>
<dbReference type="PANTHER" id="PTHR46378:SF1">
    <property type="entry name" value="STEROL REGULATORY ELEMENT-BINDING PROTEIN CLEAVAGE-ACTIVATING PROTEIN"/>
    <property type="match status" value="1"/>
</dbReference>
<evidence type="ECO:0000313" key="20">
    <source>
        <dbReference type="Proteomes" id="UP000800040"/>
    </source>
</evidence>
<feature type="compositionally biased region" description="Polar residues" evidence="16">
    <location>
        <begin position="1017"/>
        <end position="1030"/>
    </location>
</feature>
<dbReference type="Pfam" id="PF12349">
    <property type="entry name" value="Sterol-sensing"/>
    <property type="match status" value="1"/>
</dbReference>
<feature type="region of interest" description="Disordered" evidence="16">
    <location>
        <begin position="1015"/>
        <end position="1034"/>
    </location>
</feature>
<keyword evidence="13 17" id="KW-0472">Membrane</keyword>
<evidence type="ECO:0000256" key="6">
    <source>
        <dbReference type="ARBA" id="ARBA00022692"/>
    </source>
</evidence>
<accession>A0A6A5KM26</accession>
<evidence type="ECO:0000256" key="5">
    <source>
        <dbReference type="ARBA" id="ARBA00022574"/>
    </source>
</evidence>
<dbReference type="GO" id="GO:0032934">
    <property type="term" value="F:sterol binding"/>
    <property type="evidence" value="ECO:0007669"/>
    <property type="project" value="InterPro"/>
</dbReference>
<dbReference type="InterPro" id="IPR000731">
    <property type="entry name" value="SSD"/>
</dbReference>
<evidence type="ECO:0000256" key="8">
    <source>
        <dbReference type="ARBA" id="ARBA00022824"/>
    </source>
</evidence>
<evidence type="ECO:0000256" key="15">
    <source>
        <dbReference type="ARBA" id="ARBA00023221"/>
    </source>
</evidence>
<dbReference type="AlphaFoldDB" id="A0A6A5KM26"/>
<dbReference type="GO" id="GO:0032936">
    <property type="term" value="C:SREBP-SCAP complex"/>
    <property type="evidence" value="ECO:0007669"/>
    <property type="project" value="TreeGrafter"/>
</dbReference>
<dbReference type="InterPro" id="IPR053958">
    <property type="entry name" value="HMGCR/SNAP/NPC1-like_SSD"/>
</dbReference>
<feature type="transmembrane region" description="Helical" evidence="17">
    <location>
        <begin position="478"/>
        <end position="496"/>
    </location>
</feature>